<comment type="caution">
    <text evidence="2">The sequence shown here is derived from an EMBL/GenBank/DDBJ whole genome shotgun (WGS) entry which is preliminary data.</text>
</comment>
<evidence type="ECO:0000313" key="2">
    <source>
        <dbReference type="EMBL" id="KAG0728533.1"/>
    </source>
</evidence>
<dbReference type="EMBL" id="JACEEZ010002099">
    <property type="protein sequence ID" value="KAG0728533.1"/>
    <property type="molecule type" value="Genomic_DNA"/>
</dbReference>
<organism evidence="2 3">
    <name type="scientific">Chionoecetes opilio</name>
    <name type="common">Atlantic snow crab</name>
    <name type="synonym">Cancer opilio</name>
    <dbReference type="NCBI Taxonomy" id="41210"/>
    <lineage>
        <taxon>Eukaryota</taxon>
        <taxon>Metazoa</taxon>
        <taxon>Ecdysozoa</taxon>
        <taxon>Arthropoda</taxon>
        <taxon>Crustacea</taxon>
        <taxon>Multicrustacea</taxon>
        <taxon>Malacostraca</taxon>
        <taxon>Eumalacostraca</taxon>
        <taxon>Eucarida</taxon>
        <taxon>Decapoda</taxon>
        <taxon>Pleocyemata</taxon>
        <taxon>Brachyura</taxon>
        <taxon>Eubrachyura</taxon>
        <taxon>Majoidea</taxon>
        <taxon>Majidae</taxon>
        <taxon>Chionoecetes</taxon>
    </lineage>
</organism>
<feature type="region of interest" description="Disordered" evidence="1">
    <location>
        <begin position="1"/>
        <end position="22"/>
    </location>
</feature>
<protein>
    <submittedName>
        <fullName evidence="2">Uncharacterized protein</fullName>
    </submittedName>
</protein>
<sequence>MSFTPPHREHPLTSSSTTKPPRDYWFYNDRVKELNSRFNSTRRQYRRNPAAQTGRSFRQLSVLPTGGKLTFEGSMAKLVSRARLPLVTREMWGQLSHRRQQRPIRPPHPDPAREAERLASSFATRTCTDNLPAETPGQIDRAPASKK</sequence>
<proteinExistence type="predicted"/>
<feature type="compositionally biased region" description="Basic and acidic residues" evidence="1">
    <location>
        <begin position="107"/>
        <end position="117"/>
    </location>
</feature>
<gene>
    <name evidence="2" type="ORF">GWK47_032293</name>
</gene>
<dbReference type="AlphaFoldDB" id="A0A8J4YKH1"/>
<name>A0A8J4YKH1_CHIOP</name>
<accession>A0A8J4YKH1</accession>
<feature type="compositionally biased region" description="Basic and acidic residues" evidence="1">
    <location>
        <begin position="1"/>
        <end position="11"/>
    </location>
</feature>
<evidence type="ECO:0000313" key="3">
    <source>
        <dbReference type="Proteomes" id="UP000770661"/>
    </source>
</evidence>
<keyword evidence="3" id="KW-1185">Reference proteome</keyword>
<reference evidence="2" key="1">
    <citation type="submission" date="2020-07" db="EMBL/GenBank/DDBJ databases">
        <title>The High-quality genome of the commercially important snow crab, Chionoecetes opilio.</title>
        <authorList>
            <person name="Jeong J.-H."/>
            <person name="Ryu S."/>
        </authorList>
    </citation>
    <scope>NUCLEOTIDE SEQUENCE</scope>
    <source>
        <strain evidence="2">MADBK_172401_WGS</strain>
        <tissue evidence="2">Digestive gland</tissue>
    </source>
</reference>
<feature type="region of interest" description="Disordered" evidence="1">
    <location>
        <begin position="93"/>
        <end position="147"/>
    </location>
</feature>
<dbReference type="Proteomes" id="UP000770661">
    <property type="component" value="Unassembled WGS sequence"/>
</dbReference>
<evidence type="ECO:0000256" key="1">
    <source>
        <dbReference type="SAM" id="MobiDB-lite"/>
    </source>
</evidence>